<evidence type="ECO:0000313" key="1">
    <source>
        <dbReference type="EMBL" id="QBE95965.1"/>
    </source>
</evidence>
<evidence type="ECO:0000313" key="2">
    <source>
        <dbReference type="Proteomes" id="UP000289794"/>
    </source>
</evidence>
<dbReference type="RefSeq" id="WP_130180334.1">
    <property type="nucleotide sequence ID" value="NZ_CP035945.1"/>
</dbReference>
<protein>
    <recommendedName>
        <fullName evidence="3">Transposase (putative) YhgA-like domain-containing protein</fullName>
    </recommendedName>
</protein>
<dbReference type="EMBL" id="CP035945">
    <property type="protein sequence ID" value="QBE95965.1"/>
    <property type="molecule type" value="Genomic_DNA"/>
</dbReference>
<dbReference type="Proteomes" id="UP000289794">
    <property type="component" value="Chromosome"/>
</dbReference>
<gene>
    <name evidence="1" type="ORF">PMF13cell1_01491</name>
</gene>
<proteinExistence type="predicted"/>
<reference evidence="1 2" key="1">
    <citation type="submission" date="2019-01" db="EMBL/GenBank/DDBJ databases">
        <title>PMF-metabolizing Aryl O-demethylase.</title>
        <authorList>
            <person name="Kim M."/>
        </authorList>
    </citation>
    <scope>NUCLEOTIDE SEQUENCE [LARGE SCALE GENOMIC DNA]</scope>
    <source>
        <strain evidence="1 2">PMF1</strain>
    </source>
</reference>
<accession>A0A4P6LW09</accession>
<name>A0A4P6LW09_9FIRM</name>
<sequence>MKVNVLTAMDDEIYEGLSDNEIFADLFNGALFGGNQVIRPDILEQENEKKVVRAGKENGRRVILRRIRDVQKLSVLRESCLAVILAAEGQRTVHYAMPARCMLYDAIDYTGQVERIAKEGKEKGKLKKGAEYLSGMTREDRLLPVITIVFYYGEEQNWDGPLSLHDMLDIPPELEPWMECIQDYRINLVCSSTVESSNFRTGLREVFELLPLLKDKEGMKEFLEARKNDFMHLEAKKGWLVSKFLNVPVLKELKSEEKGEVDMCTAIEQMMEEREELGIERGLQRGKEQGEIRVNQLIEILLRQSGKNDAYEEIRRAVTDREYQKKLFDEFGI</sequence>
<dbReference type="KEGG" id="bpro:PMF13cell1_01491"/>
<dbReference type="AlphaFoldDB" id="A0A4P6LW09"/>
<evidence type="ECO:0008006" key="3">
    <source>
        <dbReference type="Google" id="ProtNLM"/>
    </source>
</evidence>
<organism evidence="1 2">
    <name type="scientific">Blautia producta</name>
    <dbReference type="NCBI Taxonomy" id="33035"/>
    <lineage>
        <taxon>Bacteria</taxon>
        <taxon>Bacillati</taxon>
        <taxon>Bacillota</taxon>
        <taxon>Clostridia</taxon>
        <taxon>Lachnospirales</taxon>
        <taxon>Lachnospiraceae</taxon>
        <taxon>Blautia</taxon>
    </lineage>
</organism>